<accession>A0A3B1D7D0</accession>
<sequence length="154" mass="16421">MKKLILTIFALVAMTSSALAGGFDEGKGLDKITLKGTLVCLGCSLKKLSGANAQCSLYSQHEIGFKAADGTLWSIVDNAVGHDIINAHELVAKKDATIVGWIYPVAHFIEIASISVDGVSKIEIQKAGLAKDQLKVKKLAERTLKEVPKLGHSH</sequence>
<gene>
    <name evidence="1" type="ORF">MNBD_UNCLBAC01-574</name>
</gene>
<name>A0A3B1D7D0_9ZZZZ</name>
<dbReference type="AlphaFoldDB" id="A0A3B1D7D0"/>
<protein>
    <submittedName>
        <fullName evidence="1">Uncharacterized protein</fullName>
    </submittedName>
</protein>
<reference evidence="1" key="1">
    <citation type="submission" date="2018-06" db="EMBL/GenBank/DDBJ databases">
        <authorList>
            <person name="Zhirakovskaya E."/>
        </authorList>
    </citation>
    <scope>NUCLEOTIDE SEQUENCE</scope>
</reference>
<proteinExistence type="predicted"/>
<organism evidence="1">
    <name type="scientific">hydrothermal vent metagenome</name>
    <dbReference type="NCBI Taxonomy" id="652676"/>
    <lineage>
        <taxon>unclassified sequences</taxon>
        <taxon>metagenomes</taxon>
        <taxon>ecological metagenomes</taxon>
    </lineage>
</organism>
<evidence type="ECO:0000313" key="1">
    <source>
        <dbReference type="EMBL" id="VAX38149.1"/>
    </source>
</evidence>
<dbReference type="EMBL" id="UOGJ01000151">
    <property type="protein sequence ID" value="VAX38149.1"/>
    <property type="molecule type" value="Genomic_DNA"/>
</dbReference>